<evidence type="ECO:0000256" key="10">
    <source>
        <dbReference type="ARBA" id="ARBA00023136"/>
    </source>
</evidence>
<evidence type="ECO:0000256" key="11">
    <source>
        <dbReference type="ARBA" id="ARBA00023180"/>
    </source>
</evidence>
<dbReference type="InterPro" id="IPR045687">
    <property type="entry name" value="PIGG/GPI7_C"/>
</dbReference>
<protein>
    <recommendedName>
        <fullName evidence="4 12">GPI ethanolamine phosphate transferase 2</fullName>
    </recommendedName>
</protein>
<name>A0A1E3P3E0_WICAA</name>
<keyword evidence="7 12" id="KW-0812">Transmembrane</keyword>
<dbReference type="InterPro" id="IPR039527">
    <property type="entry name" value="PIGG/GPI7"/>
</dbReference>
<feature type="transmembrane region" description="Helical" evidence="12">
    <location>
        <begin position="410"/>
        <end position="430"/>
    </location>
</feature>
<dbReference type="GO" id="GO:0005789">
    <property type="term" value="C:endoplasmic reticulum membrane"/>
    <property type="evidence" value="ECO:0007669"/>
    <property type="project" value="UniProtKB-SubCell"/>
</dbReference>
<dbReference type="Pfam" id="PF19316">
    <property type="entry name" value="PIGO_PIGG"/>
    <property type="match status" value="1"/>
</dbReference>
<dbReference type="InterPro" id="IPR017850">
    <property type="entry name" value="Alkaline_phosphatase_core_sf"/>
</dbReference>
<dbReference type="Proteomes" id="UP000094112">
    <property type="component" value="Unassembled WGS sequence"/>
</dbReference>
<feature type="transmembrane region" description="Helical" evidence="12">
    <location>
        <begin position="518"/>
        <end position="538"/>
    </location>
</feature>
<dbReference type="GO" id="GO:0006506">
    <property type="term" value="P:GPI anchor biosynthetic process"/>
    <property type="evidence" value="ECO:0007669"/>
    <property type="project" value="UniProtKB-UniPathway"/>
</dbReference>
<dbReference type="CDD" id="cd16024">
    <property type="entry name" value="GPI_EPT_2"/>
    <property type="match status" value="1"/>
</dbReference>
<evidence type="ECO:0000313" key="14">
    <source>
        <dbReference type="EMBL" id="ODQ60001.1"/>
    </source>
</evidence>
<dbReference type="GO" id="GO:0005886">
    <property type="term" value="C:plasma membrane"/>
    <property type="evidence" value="ECO:0007669"/>
    <property type="project" value="EnsemblFungi"/>
</dbReference>
<dbReference type="GO" id="GO:0051267">
    <property type="term" value="F:CP2 mannose-ethanolamine phosphotransferase activity"/>
    <property type="evidence" value="ECO:0007669"/>
    <property type="project" value="EnsemblFungi"/>
</dbReference>
<dbReference type="SUPFAM" id="SSF53649">
    <property type="entry name" value="Alkaline phosphatase-like"/>
    <property type="match status" value="1"/>
</dbReference>
<comment type="subcellular location">
    <subcellularLocation>
        <location evidence="1 12">Endoplasmic reticulum membrane</location>
        <topology evidence="1 12">Multi-pass membrane protein</topology>
    </subcellularLocation>
</comment>
<dbReference type="RefSeq" id="XP_019039208.1">
    <property type="nucleotide sequence ID" value="XM_019181794.1"/>
</dbReference>
<keyword evidence="10 12" id="KW-0472">Membrane</keyword>
<sequence>MRWISVLTLTVLQIAGLLIFCLGFFPSKVVLKGFGQFDNGQYDPQFNKIVVMVVDALRSDFIFSEDSHMYFVQQLLQQGSAIGFTAYSNPPTVTLPRLKGISTGSTPNFLDAILNVVEEDSSSTLANQDSWVTQLKKAGKRIHMYGDDTWIKLFPSVFDKFEGTSSFFVSDFTEVDNNVTRHLDSELKEQNWDCLILHYLGLDHIGHKGGPKSIFMPPKQQEMDLIVKRIYKSLQEDTLLVLLGDHGMNDLGNHGGSSAGETSAGLVFISDKLKKLKTNSNVPPPNRDDFTFLQRVQQIDLVPTISGLLHLPIPRNNLGIMIRDFLPLWNKEQQFNLMKENLKNFERLSENPLIAQDIDSAFTALQEAQSDLTRSATNYDTQKIFIGLGIVILTSLLILINFWNTVGLKVVVFYTLNIVYGATMFGSSLVEEEYQVWWWVLTFILTVLCFNKNFNFFALIFLLRIIRGWNNSGQKFVGDTILNFLQENYIINWILVFFTISIYGFNLNYGGISYYHPVISFVISFLLSITTFTFKLLFSLANGEKIPKELVQLAAYSIDKLGASNLQESLVDIARLFFVTVLFVFGWRFFLKFKNHDYWYFTDLHNLITFVLIFQSSLQNIPLFLVFLGVKHQIGVVTGGLTKTNKLFKVGLVSLSILVLQQFSFFSTGQTNSLATVDLSNAYNGITGYNIFAVGLLTFISNFAGPIYWSFASLPILFENKENLKIVKYEIIKMRWLVNASFYSISGVFTLLACYMLRYHLFIWTVFSPKLLYTIVWNIFMNVCIELVCLVFTVLF</sequence>
<dbReference type="EMBL" id="KV454210">
    <property type="protein sequence ID" value="ODQ60001.1"/>
    <property type="molecule type" value="Genomic_DNA"/>
</dbReference>
<keyword evidence="8 12" id="KW-0256">Endoplasmic reticulum</keyword>
<organism evidence="14 15">
    <name type="scientific">Wickerhamomyces anomalus (strain ATCC 58044 / CBS 1984 / NCYC 433 / NRRL Y-366-8)</name>
    <name type="common">Yeast</name>
    <name type="synonym">Hansenula anomala</name>
    <dbReference type="NCBI Taxonomy" id="683960"/>
    <lineage>
        <taxon>Eukaryota</taxon>
        <taxon>Fungi</taxon>
        <taxon>Dikarya</taxon>
        <taxon>Ascomycota</taxon>
        <taxon>Saccharomycotina</taxon>
        <taxon>Saccharomycetes</taxon>
        <taxon>Phaffomycetales</taxon>
        <taxon>Wickerhamomycetaceae</taxon>
        <taxon>Wickerhamomyces</taxon>
    </lineage>
</organism>
<dbReference type="UniPathway" id="UPA00196"/>
<feature type="transmembrane region" description="Helical" evidence="12">
    <location>
        <begin position="650"/>
        <end position="669"/>
    </location>
</feature>
<dbReference type="PANTHER" id="PTHR23072:SF0">
    <property type="entry name" value="GPI ETHANOLAMINE PHOSPHATE TRANSFERASE 2"/>
    <property type="match status" value="1"/>
</dbReference>
<evidence type="ECO:0000313" key="15">
    <source>
        <dbReference type="Proteomes" id="UP000094112"/>
    </source>
</evidence>
<evidence type="ECO:0000259" key="13">
    <source>
        <dbReference type="Pfam" id="PF19316"/>
    </source>
</evidence>
<keyword evidence="11" id="KW-0325">Glycoprotein</keyword>
<feature type="transmembrane region" description="Helical" evidence="12">
    <location>
        <begin position="610"/>
        <end position="630"/>
    </location>
</feature>
<evidence type="ECO:0000256" key="9">
    <source>
        <dbReference type="ARBA" id="ARBA00022989"/>
    </source>
</evidence>
<evidence type="ECO:0000256" key="4">
    <source>
        <dbReference type="ARBA" id="ARBA00020830"/>
    </source>
</evidence>
<evidence type="ECO:0000256" key="7">
    <source>
        <dbReference type="ARBA" id="ARBA00022692"/>
    </source>
</evidence>
<feature type="transmembrane region" description="Helical" evidence="12">
    <location>
        <begin position="487"/>
        <end position="506"/>
    </location>
</feature>
<evidence type="ECO:0000256" key="3">
    <source>
        <dbReference type="ARBA" id="ARBA00005315"/>
    </source>
</evidence>
<feature type="domain" description="GPI ethanolamine phosphate transferase 2 C-terminal" evidence="13">
    <location>
        <begin position="376"/>
        <end position="790"/>
    </location>
</feature>
<evidence type="ECO:0000256" key="5">
    <source>
        <dbReference type="ARBA" id="ARBA00022502"/>
    </source>
</evidence>
<dbReference type="STRING" id="683960.A0A1E3P3E0"/>
<evidence type="ECO:0000256" key="12">
    <source>
        <dbReference type="RuleBase" id="RU367106"/>
    </source>
</evidence>
<feature type="transmembrane region" description="Helical" evidence="12">
    <location>
        <begin position="436"/>
        <end position="466"/>
    </location>
</feature>
<comment type="function">
    <text evidence="12">Ethanolamine phosphate transferase involved in glycosylphosphatidylinositol-anchor biosynthesis. Transfers ethanolamine phosphate to the GPI second mannose.</text>
</comment>
<dbReference type="OrthoDB" id="272139at2759"/>
<dbReference type="GeneID" id="30199040"/>
<evidence type="ECO:0000256" key="8">
    <source>
        <dbReference type="ARBA" id="ARBA00022824"/>
    </source>
</evidence>
<dbReference type="Pfam" id="PF01663">
    <property type="entry name" value="Phosphodiest"/>
    <property type="match status" value="1"/>
</dbReference>
<evidence type="ECO:0000256" key="1">
    <source>
        <dbReference type="ARBA" id="ARBA00004477"/>
    </source>
</evidence>
<dbReference type="InterPro" id="IPR002591">
    <property type="entry name" value="Phosphodiest/P_Trfase"/>
</dbReference>
<keyword evidence="5 12" id="KW-0337">GPI-anchor biosynthesis</keyword>
<feature type="transmembrane region" description="Helical" evidence="12">
    <location>
        <begin position="736"/>
        <end position="759"/>
    </location>
</feature>
<keyword evidence="15" id="KW-1185">Reference proteome</keyword>
<dbReference type="AlphaFoldDB" id="A0A1E3P3E0"/>
<dbReference type="Gene3D" id="3.40.720.10">
    <property type="entry name" value="Alkaline Phosphatase, subunit A"/>
    <property type="match status" value="1"/>
</dbReference>
<proteinExistence type="inferred from homology"/>
<dbReference type="PANTHER" id="PTHR23072">
    <property type="entry name" value="PHOSPHATIDYLINOSITOL GLYCAN-RELATED"/>
    <property type="match status" value="1"/>
</dbReference>
<comment type="pathway">
    <text evidence="2 12">Glycolipid biosynthesis; glycosylphosphatidylinositol-anchor biosynthesis.</text>
</comment>
<evidence type="ECO:0000256" key="6">
    <source>
        <dbReference type="ARBA" id="ARBA00022679"/>
    </source>
</evidence>
<keyword evidence="6 12" id="KW-0808">Transferase</keyword>
<comment type="similarity">
    <text evidence="3 12">Belongs to the PIGG/PIGN/PIGO family. PIGG subfamily.</text>
</comment>
<evidence type="ECO:0000256" key="2">
    <source>
        <dbReference type="ARBA" id="ARBA00004687"/>
    </source>
</evidence>
<dbReference type="InterPro" id="IPR037674">
    <property type="entry name" value="PIG-G_N"/>
</dbReference>
<reference evidence="14 15" key="1">
    <citation type="journal article" date="2016" name="Proc. Natl. Acad. Sci. U.S.A.">
        <title>Comparative genomics of biotechnologically important yeasts.</title>
        <authorList>
            <person name="Riley R."/>
            <person name="Haridas S."/>
            <person name="Wolfe K.H."/>
            <person name="Lopes M.R."/>
            <person name="Hittinger C.T."/>
            <person name="Goeker M."/>
            <person name="Salamov A.A."/>
            <person name="Wisecaver J.H."/>
            <person name="Long T.M."/>
            <person name="Calvey C.H."/>
            <person name="Aerts A.L."/>
            <person name="Barry K.W."/>
            <person name="Choi C."/>
            <person name="Clum A."/>
            <person name="Coughlan A.Y."/>
            <person name="Deshpande S."/>
            <person name="Douglass A.P."/>
            <person name="Hanson S.J."/>
            <person name="Klenk H.-P."/>
            <person name="LaButti K.M."/>
            <person name="Lapidus A."/>
            <person name="Lindquist E.A."/>
            <person name="Lipzen A.M."/>
            <person name="Meier-Kolthoff J.P."/>
            <person name="Ohm R.A."/>
            <person name="Otillar R.P."/>
            <person name="Pangilinan J.L."/>
            <person name="Peng Y."/>
            <person name="Rokas A."/>
            <person name="Rosa C.A."/>
            <person name="Scheuner C."/>
            <person name="Sibirny A.A."/>
            <person name="Slot J.C."/>
            <person name="Stielow J.B."/>
            <person name="Sun H."/>
            <person name="Kurtzman C.P."/>
            <person name="Blackwell M."/>
            <person name="Grigoriev I.V."/>
            <person name="Jeffries T.W."/>
        </authorList>
    </citation>
    <scope>NUCLEOTIDE SEQUENCE [LARGE SCALE GENOMIC DNA]</scope>
    <source>
        <strain evidence="15">ATCC 58044 / CBS 1984 / NCYC 433 / NRRL Y-366-8</strain>
    </source>
</reference>
<feature type="transmembrane region" description="Helical" evidence="12">
    <location>
        <begin position="570"/>
        <end position="590"/>
    </location>
</feature>
<keyword evidence="9 12" id="KW-1133">Transmembrane helix</keyword>
<feature type="transmembrane region" description="Helical" evidence="12">
    <location>
        <begin position="384"/>
        <end position="403"/>
    </location>
</feature>
<dbReference type="FunFam" id="3.40.720.10:FF:000045">
    <property type="entry name" value="GPI ethanolamine phosphate transferase 2"/>
    <property type="match status" value="1"/>
</dbReference>
<feature type="transmembrane region" description="Helical" evidence="12">
    <location>
        <begin position="689"/>
        <end position="716"/>
    </location>
</feature>
<gene>
    <name evidence="14" type="ORF">WICANDRAFT_31074</name>
</gene>
<feature type="transmembrane region" description="Helical" evidence="12">
    <location>
        <begin position="771"/>
        <end position="795"/>
    </location>
</feature>
<accession>A0A1E3P3E0</accession>